<dbReference type="InterPro" id="IPR004108">
    <property type="entry name" value="Fe_hydrogenase_lsu_C"/>
</dbReference>
<evidence type="ECO:0000313" key="8">
    <source>
        <dbReference type="Proteomes" id="UP000823638"/>
    </source>
</evidence>
<keyword evidence="3" id="KW-0408">Iron</keyword>
<evidence type="ECO:0000259" key="6">
    <source>
        <dbReference type="PROSITE" id="PS51656"/>
    </source>
</evidence>
<dbReference type="Pfam" id="PF02906">
    <property type="entry name" value="Fe_hyd_lg_C"/>
    <property type="match status" value="1"/>
</dbReference>
<evidence type="ECO:0000256" key="3">
    <source>
        <dbReference type="ARBA" id="ARBA00023004"/>
    </source>
</evidence>
<keyword evidence="1" id="KW-0004">4Fe-4S</keyword>
<dbReference type="GO" id="GO:0051539">
    <property type="term" value="F:4 iron, 4 sulfur cluster binding"/>
    <property type="evidence" value="ECO:0007669"/>
    <property type="project" value="UniProtKB-KW"/>
</dbReference>
<dbReference type="Pfam" id="PF04060">
    <property type="entry name" value="FeS"/>
    <property type="match status" value="1"/>
</dbReference>
<feature type="domain" description="4Fe-4S ferredoxin-type" evidence="5">
    <location>
        <begin position="5"/>
        <end position="33"/>
    </location>
</feature>
<dbReference type="PROSITE" id="PS00198">
    <property type="entry name" value="4FE4S_FER_1"/>
    <property type="match status" value="1"/>
</dbReference>
<sequence length="586" mass="64307">MDILQPVYTEKTECQDCYKCVRECPSKAILVENNHAAIIPELCVSCGHCVLVCPSKAKRVRDDLGRAKQLISLGEKVVVSLAPSFKSEFHDTKPEQLISAIKKLGVWAVSETAIGADIVSSYTAVQLQDSRKGNKTLQNGKQQKLFISSACPAAVEYIKKYYPDYSAYIQDCGSPLLSHCRFLKKNLGSEIKIIFIGPCIAKKREADSWEEIDLAISFSDLRRWFSEKNIMPALETPGDGESFVPFNSAKGALYPIEGGMIESVNKYTGLEGVNTMAVSGLKNFEQVLANLDNDNLSEPLFLEFLSCQGGCIAGPLGNQADSTALKNLSIKKYAQNLPDTLNTGFDRIQAVLPVAQVQREDFTEEQIQTALRSVGKFSPADEMNCGGCGYDTCRSFSKAMLAGRAEKSMCVSYMRKLAHKKANGLIRAIPSGAVIVDKNMGIIECNEIFAKLLGPEITAMYEAKPGLEGADLSKIVPFYRFFQDVIFEEGLDLLEREVKEGNYTYHVTVFVIEKGESAGGVIQDITDPQMRKGRIVSQARKVISKNLSVVQQIAFLLGENAAETESILNSIIESFGGDFGNGDDDE</sequence>
<evidence type="ECO:0000256" key="4">
    <source>
        <dbReference type="ARBA" id="ARBA00023014"/>
    </source>
</evidence>
<dbReference type="SUPFAM" id="SSF53920">
    <property type="entry name" value="Fe-only hydrogenase"/>
    <property type="match status" value="1"/>
</dbReference>
<dbReference type="InterPro" id="IPR050340">
    <property type="entry name" value="Cytosolic_Fe-S_CAF"/>
</dbReference>
<feature type="domain" description="4Fe-4S ferredoxin-type" evidence="5">
    <location>
        <begin position="34"/>
        <end position="63"/>
    </location>
</feature>
<evidence type="ECO:0000256" key="1">
    <source>
        <dbReference type="ARBA" id="ARBA00022485"/>
    </source>
</evidence>
<reference evidence="7" key="2">
    <citation type="journal article" date="2021" name="PeerJ">
        <title>Extensive microbial diversity within the chicken gut microbiome revealed by metagenomics and culture.</title>
        <authorList>
            <person name="Gilroy R."/>
            <person name="Ravi A."/>
            <person name="Getino M."/>
            <person name="Pursley I."/>
            <person name="Horton D.L."/>
            <person name="Alikhan N.F."/>
            <person name="Baker D."/>
            <person name="Gharbi K."/>
            <person name="Hall N."/>
            <person name="Watson M."/>
            <person name="Adriaenssens E.M."/>
            <person name="Foster-Nyarko E."/>
            <person name="Jarju S."/>
            <person name="Secka A."/>
            <person name="Antonio M."/>
            <person name="Oren A."/>
            <person name="Chaudhuri R.R."/>
            <person name="La Ragione R."/>
            <person name="Hildebrand F."/>
            <person name="Pallen M.J."/>
        </authorList>
    </citation>
    <scope>NUCLEOTIDE SEQUENCE</scope>
    <source>
        <strain evidence="7">10532</strain>
    </source>
</reference>
<dbReference type="InterPro" id="IPR017896">
    <property type="entry name" value="4Fe4S_Fe-S-bd"/>
</dbReference>
<dbReference type="SUPFAM" id="SSF54862">
    <property type="entry name" value="4Fe-4S ferredoxins"/>
    <property type="match status" value="1"/>
</dbReference>
<organism evidence="7 8">
    <name type="scientific">Candidatus Gallitreponema excrementavium</name>
    <dbReference type="NCBI Taxonomy" id="2840840"/>
    <lineage>
        <taxon>Bacteria</taxon>
        <taxon>Pseudomonadati</taxon>
        <taxon>Spirochaetota</taxon>
        <taxon>Spirochaetia</taxon>
        <taxon>Spirochaetales</taxon>
        <taxon>Candidatus Gallitreponema</taxon>
    </lineage>
</organism>
<dbReference type="Gene3D" id="3.30.70.20">
    <property type="match status" value="1"/>
</dbReference>
<dbReference type="Gene3D" id="3.40.50.1780">
    <property type="match status" value="1"/>
</dbReference>
<evidence type="ECO:0000256" key="2">
    <source>
        <dbReference type="ARBA" id="ARBA00022723"/>
    </source>
</evidence>
<dbReference type="Pfam" id="PF13237">
    <property type="entry name" value="Fer4_10"/>
    <property type="match status" value="1"/>
</dbReference>
<dbReference type="AlphaFoldDB" id="A0A9D9HQ33"/>
<dbReference type="InterPro" id="IPR007202">
    <property type="entry name" value="4Fe-4S_dom"/>
</dbReference>
<comment type="caution">
    <text evidence="7">The sequence shown here is derived from an EMBL/GenBank/DDBJ whole genome shotgun (WGS) entry which is preliminary data.</text>
</comment>
<dbReference type="PANTHER" id="PTHR11615">
    <property type="entry name" value="NITRATE, FORMATE, IRON DEHYDROGENASE"/>
    <property type="match status" value="1"/>
</dbReference>
<protein>
    <submittedName>
        <fullName evidence="7">4Fe-4S binding protein</fullName>
    </submittedName>
</protein>
<keyword evidence="2" id="KW-0479">Metal-binding</keyword>
<dbReference type="Gene3D" id="3.40.950.10">
    <property type="entry name" value="Fe-only Hydrogenase (Larger Subunit), Chain L, domain 3"/>
    <property type="match status" value="1"/>
</dbReference>
<evidence type="ECO:0000313" key="7">
    <source>
        <dbReference type="EMBL" id="MBO8457794.1"/>
    </source>
</evidence>
<dbReference type="InterPro" id="IPR009016">
    <property type="entry name" value="Fe_hydrogenase"/>
</dbReference>
<dbReference type="Proteomes" id="UP000823638">
    <property type="component" value="Unassembled WGS sequence"/>
</dbReference>
<proteinExistence type="predicted"/>
<name>A0A9D9HQ33_9SPIR</name>
<dbReference type="PROSITE" id="PS51656">
    <property type="entry name" value="4FE4S"/>
    <property type="match status" value="1"/>
</dbReference>
<reference evidence="7" key="1">
    <citation type="submission" date="2020-10" db="EMBL/GenBank/DDBJ databases">
        <authorList>
            <person name="Gilroy R."/>
        </authorList>
    </citation>
    <scope>NUCLEOTIDE SEQUENCE</scope>
    <source>
        <strain evidence="7">10532</strain>
    </source>
</reference>
<dbReference type="Gene3D" id="1.10.15.40">
    <property type="entry name" value="Electron transport complex subunit B, putative Fe-S cluster"/>
    <property type="match status" value="1"/>
</dbReference>
<accession>A0A9D9HQ33</accession>
<evidence type="ECO:0000259" key="5">
    <source>
        <dbReference type="PROSITE" id="PS51379"/>
    </source>
</evidence>
<gene>
    <name evidence="7" type="ORF">IAA81_06160</name>
</gene>
<dbReference type="EMBL" id="JADIMM010000079">
    <property type="protein sequence ID" value="MBO8457794.1"/>
    <property type="molecule type" value="Genomic_DNA"/>
</dbReference>
<dbReference type="GO" id="GO:0046872">
    <property type="term" value="F:metal ion binding"/>
    <property type="evidence" value="ECO:0007669"/>
    <property type="project" value="UniProtKB-KW"/>
</dbReference>
<feature type="domain" description="4Fe-4S" evidence="6">
    <location>
        <begin position="365"/>
        <end position="427"/>
    </location>
</feature>
<dbReference type="InterPro" id="IPR017900">
    <property type="entry name" value="4Fe4S_Fe_S_CS"/>
</dbReference>
<keyword evidence="4" id="KW-0411">Iron-sulfur</keyword>
<dbReference type="PROSITE" id="PS51379">
    <property type="entry name" value="4FE4S_FER_2"/>
    <property type="match status" value="2"/>
</dbReference>